<dbReference type="SUPFAM" id="SSF55486">
    <property type="entry name" value="Metalloproteases ('zincins'), catalytic domain"/>
    <property type="match status" value="1"/>
</dbReference>
<keyword evidence="3" id="KW-0645">Protease</keyword>
<dbReference type="Pfam" id="PF14521">
    <property type="entry name" value="Aspzincin_M35"/>
    <property type="match status" value="1"/>
</dbReference>
<protein>
    <recommendedName>
        <fullName evidence="8">Lysine-specific metallo-endopeptidase domain-containing protein</fullName>
    </recommendedName>
</protein>
<dbReference type="GO" id="GO:0046872">
    <property type="term" value="F:metal ion binding"/>
    <property type="evidence" value="ECO:0007669"/>
    <property type="project" value="UniProtKB-KW"/>
</dbReference>
<dbReference type="Gene3D" id="3.40.390.10">
    <property type="entry name" value="Collagenase (Catalytic Domain)"/>
    <property type="match status" value="1"/>
</dbReference>
<dbReference type="Proteomes" id="UP000294847">
    <property type="component" value="Chromosome 2"/>
</dbReference>
<dbReference type="PANTHER" id="PTHR37016:SF3">
    <property type="entry name" value="NEUTRAL PROTEASE 2-RELATED"/>
    <property type="match status" value="1"/>
</dbReference>
<comment type="cofactor">
    <cofactor evidence="1">
        <name>Zn(2+)</name>
        <dbReference type="ChEBI" id="CHEBI:29105"/>
    </cofactor>
</comment>
<dbReference type="SMART" id="SM01351">
    <property type="entry name" value="Aspzincin_M35"/>
    <property type="match status" value="1"/>
</dbReference>
<keyword evidence="6" id="KW-0862">Zinc</keyword>
<evidence type="ECO:0000259" key="8">
    <source>
        <dbReference type="SMART" id="SM01351"/>
    </source>
</evidence>
<evidence type="ECO:0000256" key="4">
    <source>
        <dbReference type="ARBA" id="ARBA00022723"/>
    </source>
</evidence>
<dbReference type="PANTHER" id="PTHR37016">
    <property type="match status" value="1"/>
</dbReference>
<keyword evidence="7" id="KW-0482">Metalloprotease</keyword>
<evidence type="ECO:0000313" key="9">
    <source>
        <dbReference type="EMBL" id="QBZ57528.1"/>
    </source>
</evidence>
<evidence type="ECO:0000256" key="3">
    <source>
        <dbReference type="ARBA" id="ARBA00022670"/>
    </source>
</evidence>
<name>A0A4P7N4U0_PYROR</name>
<evidence type="ECO:0000256" key="1">
    <source>
        <dbReference type="ARBA" id="ARBA00001947"/>
    </source>
</evidence>
<dbReference type="InterPro" id="IPR050414">
    <property type="entry name" value="Fungal_M35_metalloproteases"/>
</dbReference>
<keyword evidence="5" id="KW-0378">Hydrolase</keyword>
<dbReference type="GO" id="GO:0006508">
    <property type="term" value="P:proteolysis"/>
    <property type="evidence" value="ECO:0007669"/>
    <property type="project" value="UniProtKB-KW"/>
</dbReference>
<comment type="similarity">
    <text evidence="2">Belongs to the peptidase M35 family.</text>
</comment>
<dbReference type="EMBL" id="CP034205">
    <property type="protein sequence ID" value="QBZ57528.1"/>
    <property type="molecule type" value="Genomic_DNA"/>
</dbReference>
<dbReference type="InterPro" id="IPR029463">
    <property type="entry name" value="Lys_MEP"/>
</dbReference>
<dbReference type="GO" id="GO:0004222">
    <property type="term" value="F:metalloendopeptidase activity"/>
    <property type="evidence" value="ECO:0007669"/>
    <property type="project" value="InterPro"/>
</dbReference>
<dbReference type="InterPro" id="IPR024079">
    <property type="entry name" value="MetalloPept_cat_dom_sf"/>
</dbReference>
<gene>
    <name evidence="9" type="ORF">PoMZ_02455</name>
</gene>
<reference evidence="9 10" key="1">
    <citation type="journal article" date="2019" name="Mol. Biol. Evol.">
        <title>Blast fungal genomes show frequent chromosomal changes, gene gains and losses, and effector gene turnover.</title>
        <authorList>
            <person name="Gomez Luciano L.B."/>
            <person name="Jason Tsai I."/>
            <person name="Chuma I."/>
            <person name="Tosa Y."/>
            <person name="Chen Y.H."/>
            <person name="Li J.Y."/>
            <person name="Li M.Y."/>
            <person name="Jade Lu M.Y."/>
            <person name="Nakayashiki H."/>
            <person name="Li W.H."/>
        </authorList>
    </citation>
    <scope>NUCLEOTIDE SEQUENCE [LARGE SCALE GENOMIC DNA]</scope>
    <source>
        <strain evidence="9">MZ5-1-6</strain>
    </source>
</reference>
<evidence type="ECO:0000256" key="7">
    <source>
        <dbReference type="ARBA" id="ARBA00023049"/>
    </source>
</evidence>
<evidence type="ECO:0000313" key="10">
    <source>
        <dbReference type="Proteomes" id="UP000294847"/>
    </source>
</evidence>
<evidence type="ECO:0000256" key="5">
    <source>
        <dbReference type="ARBA" id="ARBA00022801"/>
    </source>
</evidence>
<accession>A0A4P7N4U0</accession>
<organism evidence="9 10">
    <name type="scientific">Pyricularia oryzae</name>
    <name type="common">Rice blast fungus</name>
    <name type="synonym">Magnaporthe oryzae</name>
    <dbReference type="NCBI Taxonomy" id="318829"/>
    <lineage>
        <taxon>Eukaryota</taxon>
        <taxon>Fungi</taxon>
        <taxon>Dikarya</taxon>
        <taxon>Ascomycota</taxon>
        <taxon>Pezizomycotina</taxon>
        <taxon>Sordariomycetes</taxon>
        <taxon>Sordariomycetidae</taxon>
        <taxon>Magnaporthales</taxon>
        <taxon>Pyriculariaceae</taxon>
        <taxon>Pyricularia</taxon>
    </lineage>
</organism>
<proteinExistence type="inferred from homology"/>
<evidence type="ECO:0000256" key="6">
    <source>
        <dbReference type="ARBA" id="ARBA00022833"/>
    </source>
</evidence>
<dbReference type="AlphaFoldDB" id="A0A4P7N4U0"/>
<feature type="domain" description="Lysine-specific metallo-endopeptidase" evidence="8">
    <location>
        <begin position="14"/>
        <end position="148"/>
    </location>
</feature>
<evidence type="ECO:0000256" key="2">
    <source>
        <dbReference type="ARBA" id="ARBA00010279"/>
    </source>
</evidence>
<keyword evidence="4" id="KW-0479">Metal-binding</keyword>
<sequence>MRKCEIWANNAWFAVRDNDELRRRYFRTDSHKHIKSVQHSYHLIEEACDITNDNIPFRCESSTSLCTSRRGKSLSAFVYDDKDKVYLCPGFFRGELYFNALTLIHELSHLKSIRGTEDYGEGYGIEKVRSLGKEERLMDADTFGYFAREAGTGVRLLY</sequence>